<dbReference type="GO" id="GO:0007166">
    <property type="term" value="P:cell surface receptor signaling pathway"/>
    <property type="evidence" value="ECO:0007669"/>
    <property type="project" value="TreeGrafter"/>
</dbReference>
<dbReference type="GeneID" id="106059757"/>
<evidence type="ECO:0000256" key="6">
    <source>
        <dbReference type="ARBA" id="ARBA00023136"/>
    </source>
</evidence>
<dbReference type="AlphaFoldDB" id="A0A9W3ARL5"/>
<keyword evidence="2" id="KW-1003">Cell membrane</keyword>
<proteinExistence type="predicted"/>
<reference evidence="14" key="1">
    <citation type="submission" date="2025-08" db="UniProtKB">
        <authorList>
            <consortium name="RefSeq"/>
        </authorList>
    </citation>
    <scope>IDENTIFICATION</scope>
</reference>
<dbReference type="SUPFAM" id="SSF48726">
    <property type="entry name" value="Immunoglobulin"/>
    <property type="match status" value="1"/>
</dbReference>
<evidence type="ECO:0000256" key="7">
    <source>
        <dbReference type="ARBA" id="ARBA00023157"/>
    </source>
</evidence>
<keyword evidence="9" id="KW-0325">Glycoprotein</keyword>
<keyword evidence="8" id="KW-0675">Receptor</keyword>
<keyword evidence="5 11" id="KW-1133">Transmembrane helix</keyword>
<keyword evidence="6 11" id="KW-0472">Membrane</keyword>
<dbReference type="GO" id="GO:0009897">
    <property type="term" value="C:external side of plasma membrane"/>
    <property type="evidence" value="ECO:0007669"/>
    <property type="project" value="TreeGrafter"/>
</dbReference>
<evidence type="ECO:0000256" key="10">
    <source>
        <dbReference type="ARBA" id="ARBA00023319"/>
    </source>
</evidence>
<dbReference type="GO" id="GO:0071222">
    <property type="term" value="P:cellular response to lipopolysaccharide"/>
    <property type="evidence" value="ECO:0007669"/>
    <property type="project" value="TreeGrafter"/>
</dbReference>
<dbReference type="Proteomes" id="UP001165740">
    <property type="component" value="Chromosome 6"/>
</dbReference>
<name>A0A9W3ARL5_BIOGL</name>
<keyword evidence="4" id="KW-0732">Signal</keyword>
<evidence type="ECO:0000256" key="9">
    <source>
        <dbReference type="ARBA" id="ARBA00023180"/>
    </source>
</evidence>
<evidence type="ECO:0000256" key="8">
    <source>
        <dbReference type="ARBA" id="ARBA00023170"/>
    </source>
</evidence>
<evidence type="ECO:0000313" key="14">
    <source>
        <dbReference type="RefSeq" id="XP_055889860.1"/>
    </source>
</evidence>
<feature type="domain" description="Ig-like" evidence="12">
    <location>
        <begin position="481"/>
        <end position="588"/>
    </location>
</feature>
<evidence type="ECO:0000256" key="1">
    <source>
        <dbReference type="ARBA" id="ARBA00004251"/>
    </source>
</evidence>
<dbReference type="Gene3D" id="2.60.40.10">
    <property type="entry name" value="Immunoglobulins"/>
    <property type="match status" value="1"/>
</dbReference>
<accession>A0A9W3ARL5</accession>
<evidence type="ECO:0000259" key="12">
    <source>
        <dbReference type="PROSITE" id="PS50835"/>
    </source>
</evidence>
<evidence type="ECO:0000256" key="2">
    <source>
        <dbReference type="ARBA" id="ARBA00022475"/>
    </source>
</evidence>
<dbReference type="RefSeq" id="XP_055889860.1">
    <property type="nucleotide sequence ID" value="XM_056033885.1"/>
</dbReference>
<evidence type="ECO:0000256" key="5">
    <source>
        <dbReference type="ARBA" id="ARBA00022989"/>
    </source>
</evidence>
<evidence type="ECO:0000256" key="4">
    <source>
        <dbReference type="ARBA" id="ARBA00022729"/>
    </source>
</evidence>
<dbReference type="InterPro" id="IPR013783">
    <property type="entry name" value="Ig-like_fold"/>
</dbReference>
<dbReference type="GO" id="GO:0006955">
    <property type="term" value="P:immune response"/>
    <property type="evidence" value="ECO:0007669"/>
    <property type="project" value="TreeGrafter"/>
</dbReference>
<organism evidence="13 14">
    <name type="scientific">Biomphalaria glabrata</name>
    <name type="common">Bloodfluke planorb</name>
    <name type="synonym">Freshwater snail</name>
    <dbReference type="NCBI Taxonomy" id="6526"/>
    <lineage>
        <taxon>Eukaryota</taxon>
        <taxon>Metazoa</taxon>
        <taxon>Spiralia</taxon>
        <taxon>Lophotrochozoa</taxon>
        <taxon>Mollusca</taxon>
        <taxon>Gastropoda</taxon>
        <taxon>Heterobranchia</taxon>
        <taxon>Euthyneura</taxon>
        <taxon>Panpulmonata</taxon>
        <taxon>Hygrophila</taxon>
        <taxon>Lymnaeoidea</taxon>
        <taxon>Planorbidae</taxon>
        <taxon>Biomphalaria</taxon>
    </lineage>
</organism>
<dbReference type="InterPro" id="IPR007110">
    <property type="entry name" value="Ig-like_dom"/>
</dbReference>
<evidence type="ECO:0000313" key="13">
    <source>
        <dbReference type="Proteomes" id="UP001165740"/>
    </source>
</evidence>
<evidence type="ECO:0000256" key="11">
    <source>
        <dbReference type="SAM" id="Phobius"/>
    </source>
</evidence>
<gene>
    <name evidence="14" type="primary">LOC106059757</name>
</gene>
<keyword evidence="13" id="KW-1185">Reference proteome</keyword>
<protein>
    <submittedName>
        <fullName evidence="14">Uncharacterized protein LOC106059757 isoform X1</fullName>
    </submittedName>
</protein>
<dbReference type="PROSITE" id="PS50835">
    <property type="entry name" value="IG_LIKE"/>
    <property type="match status" value="1"/>
</dbReference>
<dbReference type="InterPro" id="IPR003599">
    <property type="entry name" value="Ig_sub"/>
</dbReference>
<comment type="subcellular location">
    <subcellularLocation>
        <location evidence="1">Cell membrane</location>
        <topology evidence="1">Single-pass type I membrane protein</topology>
    </subcellularLocation>
</comment>
<sequence>MKRIRILPRNIMSLQYLVSQLIIMTFFSYAISSSVNFTSAWVKLHHNFTFTMNLKHLNSDANAYYLEFMRASSKESTSVLEVDLTHLQVGVSERYMPRILTMSYNSMRMVKTTLTDCTHSDAGLYFCFLGRNQVPDCKFRLYILDLDAITSTLGKDIKMTFDFSKISMPKKESISIMYGNMAEVISWREVLVVRKDSIKPSVNPNFGRDIHTIHEQGGSILHVTLTDVMPEDSGFYACFFVQSKEMINYCGFELIILDLKGISVLEDNNAVMFFYLNSMNISKDLNLSIAFKQEEHYTFTDMLSIGPDLSVEVSEAFRSRVTSHKKEYERLVIVTLSHILLADGGDYRCLQNGQKIPFCGYKLTVHVEESQDSNQVNTLENRDAEMVFRISQLVENTSKVIIEFQHSSTENTQRVLTINVSDIKKSYVETKYYRRVTYRFEPITRAVTVRLKKVTLADDGVYKCYVEATLDCVQKLNVFAPRIKHVVHKPWNIHEGESFQVTCDKSRFRYPADVINVIDMSLRKQSLGQPTFNIIASYKPNAKKELTFHGPKNRTWIPSYSGGSDPNTISLVLNITGVITEDAGEYECDSFASTKDRGRIHYSLISWVTVKPKRATEAPQQATNAPEKPEENTDDLTEIYSYVKEDVTLTFHMKFIESEAPVVIIKFRRQGTDAWKNILEITKQGLLLKRLTIDTQTFFSSNDNDSTVDLSLREVTMERAGLYRCFTEGLITSIVHNCGYRLLVHEKIQFSTLMTRTTTSTELTEFKEETTTLITNDSTDSSSAIARFRLWDLLCILSPISLLLI</sequence>
<feature type="transmembrane region" description="Helical" evidence="11">
    <location>
        <begin position="21"/>
        <end position="42"/>
    </location>
</feature>
<dbReference type="SMART" id="SM00409">
    <property type="entry name" value="IG"/>
    <property type="match status" value="6"/>
</dbReference>
<dbReference type="InterPro" id="IPR036179">
    <property type="entry name" value="Ig-like_dom_sf"/>
</dbReference>
<dbReference type="InterPro" id="IPR051713">
    <property type="entry name" value="T-cell_Activation_Regulation"/>
</dbReference>
<keyword evidence="3 11" id="KW-0812">Transmembrane</keyword>
<dbReference type="PANTHER" id="PTHR25466">
    <property type="entry name" value="T-LYMPHOCYTE ACTIVATION ANTIGEN"/>
    <property type="match status" value="1"/>
</dbReference>
<evidence type="ECO:0000256" key="3">
    <source>
        <dbReference type="ARBA" id="ARBA00022692"/>
    </source>
</evidence>
<dbReference type="PANTHER" id="PTHR25466:SF14">
    <property type="entry name" value="BUTYROPHILIN SUBFAMILY 2 MEMBER A2-LIKE-RELATED"/>
    <property type="match status" value="1"/>
</dbReference>
<keyword evidence="7" id="KW-1015">Disulfide bond</keyword>
<keyword evidence="10" id="KW-0393">Immunoglobulin domain</keyword>
<dbReference type="OrthoDB" id="6103117at2759"/>